<dbReference type="PRINTS" id="PR00080">
    <property type="entry name" value="SDRFAMILY"/>
</dbReference>
<evidence type="ECO:0000256" key="4">
    <source>
        <dbReference type="RuleBase" id="RU000363"/>
    </source>
</evidence>
<evidence type="ECO:0000313" key="5">
    <source>
        <dbReference type="EMBL" id="EOO03028.1"/>
    </source>
</evidence>
<comment type="similarity">
    <text evidence="1 4">Belongs to the short-chain dehydrogenases/reductases (SDR) family.</text>
</comment>
<organism evidence="5 6">
    <name type="scientific">Phaeoacremonium minimum (strain UCR-PA7)</name>
    <name type="common">Esca disease fungus</name>
    <name type="synonym">Togninia minima</name>
    <dbReference type="NCBI Taxonomy" id="1286976"/>
    <lineage>
        <taxon>Eukaryota</taxon>
        <taxon>Fungi</taxon>
        <taxon>Dikarya</taxon>
        <taxon>Ascomycota</taxon>
        <taxon>Pezizomycotina</taxon>
        <taxon>Sordariomycetes</taxon>
        <taxon>Sordariomycetidae</taxon>
        <taxon>Togniniales</taxon>
        <taxon>Togniniaceae</taxon>
        <taxon>Phaeoacremonium</taxon>
    </lineage>
</organism>
<evidence type="ECO:0000256" key="1">
    <source>
        <dbReference type="ARBA" id="ARBA00006484"/>
    </source>
</evidence>
<dbReference type="PANTHER" id="PTHR43976:SF16">
    <property type="entry name" value="SHORT-CHAIN DEHYDROGENASE_REDUCTASE FAMILY PROTEIN"/>
    <property type="match status" value="1"/>
</dbReference>
<dbReference type="EMBL" id="KB932881">
    <property type="protein sequence ID" value="EOO03028.1"/>
    <property type="molecule type" value="Genomic_DNA"/>
</dbReference>
<dbReference type="Gene3D" id="3.40.50.720">
    <property type="entry name" value="NAD(P)-binding Rossmann-like Domain"/>
    <property type="match status" value="1"/>
</dbReference>
<dbReference type="InterPro" id="IPR020904">
    <property type="entry name" value="Sc_DH/Rdtase_CS"/>
</dbReference>
<sequence>MQWFITGCSSGLGLELARAVLDAGQIVIASSRRPDKTPSLVAEIQGRGGQWIALDTAGPDVEKVIAETAAKYGPIDVLVNNAGYGTVGPLETQSTGIMQKMLAANLFGPIRASQTIIPSMRERRAGTIVNVSSGEFWFAHAGIAIYGASKFAVEGVSEALQKEVANFGIRVLLAEPGGMRTSLIDPAKPELFAAMPETYKDTMVDHTLKGLSMLHGNQSLDPKRVAAAIVKEVLDPTLSKDGKPMLRMPLGKESIGGMRSRADEFKETAEVFETRALECDFPE</sequence>
<dbReference type="OrthoDB" id="1933717at2759"/>
<evidence type="ECO:0000256" key="2">
    <source>
        <dbReference type="ARBA" id="ARBA00022857"/>
    </source>
</evidence>
<dbReference type="GeneID" id="19321625"/>
<accession>R8BUG5</accession>
<dbReference type="InterPro" id="IPR051911">
    <property type="entry name" value="SDR_oxidoreductase"/>
</dbReference>
<dbReference type="GO" id="GO:0016491">
    <property type="term" value="F:oxidoreductase activity"/>
    <property type="evidence" value="ECO:0007669"/>
    <property type="project" value="UniProtKB-KW"/>
</dbReference>
<dbReference type="Proteomes" id="UP000014074">
    <property type="component" value="Unassembled WGS sequence"/>
</dbReference>
<dbReference type="PROSITE" id="PS00061">
    <property type="entry name" value="ADH_SHORT"/>
    <property type="match status" value="1"/>
</dbReference>
<dbReference type="SUPFAM" id="SSF51735">
    <property type="entry name" value="NAD(P)-binding Rossmann-fold domains"/>
    <property type="match status" value="1"/>
</dbReference>
<dbReference type="InterPro" id="IPR036291">
    <property type="entry name" value="NAD(P)-bd_dom_sf"/>
</dbReference>
<dbReference type="PANTHER" id="PTHR43976">
    <property type="entry name" value="SHORT CHAIN DEHYDROGENASE"/>
    <property type="match status" value="1"/>
</dbReference>
<dbReference type="PRINTS" id="PR00081">
    <property type="entry name" value="GDHRDH"/>
</dbReference>
<keyword evidence="3" id="KW-0560">Oxidoreductase</keyword>
<keyword evidence="2" id="KW-0521">NADP</keyword>
<protein>
    <submittedName>
        <fullName evidence="5">Putative short chain oxidoreductase protein</fullName>
    </submittedName>
</protein>
<dbReference type="KEGG" id="tmn:UCRPA7_1474"/>
<evidence type="ECO:0000256" key="3">
    <source>
        <dbReference type="ARBA" id="ARBA00023002"/>
    </source>
</evidence>
<dbReference type="RefSeq" id="XP_007912245.1">
    <property type="nucleotide sequence ID" value="XM_007914054.1"/>
</dbReference>
<dbReference type="eggNOG" id="KOG1205">
    <property type="taxonomic scope" value="Eukaryota"/>
</dbReference>
<dbReference type="InterPro" id="IPR002347">
    <property type="entry name" value="SDR_fam"/>
</dbReference>
<reference evidence="6" key="1">
    <citation type="journal article" date="2013" name="Genome Announc.">
        <title>Draft genome sequence of the ascomycete Phaeoacremonium aleophilum strain UCR-PA7, a causal agent of the esca disease complex in grapevines.</title>
        <authorList>
            <person name="Blanco-Ulate B."/>
            <person name="Rolshausen P."/>
            <person name="Cantu D."/>
        </authorList>
    </citation>
    <scope>NUCLEOTIDE SEQUENCE [LARGE SCALE GENOMIC DNA]</scope>
    <source>
        <strain evidence="6">UCR-PA7</strain>
    </source>
</reference>
<dbReference type="AlphaFoldDB" id="R8BUG5"/>
<name>R8BUG5_PHAM7</name>
<evidence type="ECO:0000313" key="6">
    <source>
        <dbReference type="Proteomes" id="UP000014074"/>
    </source>
</evidence>
<proteinExistence type="inferred from homology"/>
<keyword evidence="6" id="KW-1185">Reference proteome</keyword>
<dbReference type="Pfam" id="PF00106">
    <property type="entry name" value="adh_short"/>
    <property type="match status" value="1"/>
</dbReference>
<dbReference type="HOGENOM" id="CLU_010194_2_9_1"/>
<gene>
    <name evidence="5" type="ORF">UCRPA7_1474</name>
</gene>